<dbReference type="SUPFAM" id="SSF56436">
    <property type="entry name" value="C-type lectin-like"/>
    <property type="match status" value="1"/>
</dbReference>
<dbReference type="PROSITE" id="PS50041">
    <property type="entry name" value="C_TYPE_LECTIN_2"/>
    <property type="match status" value="1"/>
</dbReference>
<dbReference type="Pfam" id="PF00059">
    <property type="entry name" value="Lectin_C"/>
    <property type="match status" value="1"/>
</dbReference>
<dbReference type="EMBL" id="WJBH02000200">
    <property type="protein sequence ID" value="KAI9549949.1"/>
    <property type="molecule type" value="Genomic_DNA"/>
</dbReference>
<reference evidence="4" key="1">
    <citation type="submission" date="2022-05" db="EMBL/GenBank/DDBJ databases">
        <title>A multi-omics perspective on studying reproductive biology in Daphnia sinensis.</title>
        <authorList>
            <person name="Jia J."/>
        </authorList>
    </citation>
    <scope>NUCLEOTIDE SEQUENCE</scope>
    <source>
        <strain evidence="4">WSL</strain>
    </source>
</reference>
<feature type="signal peptide" evidence="2">
    <location>
        <begin position="1"/>
        <end position="18"/>
    </location>
</feature>
<evidence type="ECO:0000259" key="3">
    <source>
        <dbReference type="PROSITE" id="PS50041"/>
    </source>
</evidence>
<comment type="caution">
    <text evidence="4">The sequence shown here is derived from an EMBL/GenBank/DDBJ whole genome shotgun (WGS) entry which is preliminary data.</text>
</comment>
<dbReference type="PANTHER" id="PTHR22802">
    <property type="entry name" value="C-TYPE LECTIN SUPERFAMILY MEMBER"/>
    <property type="match status" value="1"/>
</dbReference>
<keyword evidence="2" id="KW-0732">Signal</keyword>
<evidence type="ECO:0000313" key="4">
    <source>
        <dbReference type="EMBL" id="KAI9549949.1"/>
    </source>
</evidence>
<feature type="chain" id="PRO_5041953018" description="C-type lectin domain-containing protein" evidence="2">
    <location>
        <begin position="19"/>
        <end position="190"/>
    </location>
</feature>
<accession>A0AAD5KEB3</accession>
<dbReference type="Proteomes" id="UP000820818">
    <property type="component" value="Unassembled WGS sequence"/>
</dbReference>
<dbReference type="InterPro" id="IPR001304">
    <property type="entry name" value="C-type_lectin-like"/>
</dbReference>
<proteinExistence type="predicted"/>
<dbReference type="PANTHER" id="PTHR22802:SF465">
    <property type="entry name" value="AT17652P-RELATED"/>
    <property type="match status" value="1"/>
</dbReference>
<sequence length="190" mass="21970">MWLKLLISIHLMFGAPFALTPNVSSVKDNSANSNGLSAYSESCPDYFRNDVRVPCYFLLEKCYCFSTQLFLMTWNDAKYYCRLSNYTLISIETKIEDDVIHQHINNTEGLLEQPRFWTSGSYSEDQWKWSTGPYPGQPFNYSNWASTRPVYNLDGYCTEINYSTFQGGWADFPCDFTNFFICEGNVTLPV</sequence>
<organism evidence="4 5">
    <name type="scientific">Daphnia sinensis</name>
    <dbReference type="NCBI Taxonomy" id="1820382"/>
    <lineage>
        <taxon>Eukaryota</taxon>
        <taxon>Metazoa</taxon>
        <taxon>Ecdysozoa</taxon>
        <taxon>Arthropoda</taxon>
        <taxon>Crustacea</taxon>
        <taxon>Branchiopoda</taxon>
        <taxon>Diplostraca</taxon>
        <taxon>Cladocera</taxon>
        <taxon>Anomopoda</taxon>
        <taxon>Daphniidae</taxon>
        <taxon>Daphnia</taxon>
        <taxon>Daphnia similis group</taxon>
    </lineage>
</organism>
<evidence type="ECO:0000313" key="5">
    <source>
        <dbReference type="Proteomes" id="UP000820818"/>
    </source>
</evidence>
<protein>
    <recommendedName>
        <fullName evidence="3">C-type lectin domain-containing protein</fullName>
    </recommendedName>
</protein>
<name>A0AAD5KEB3_9CRUS</name>
<evidence type="ECO:0000256" key="2">
    <source>
        <dbReference type="SAM" id="SignalP"/>
    </source>
</evidence>
<dbReference type="CDD" id="cd00037">
    <property type="entry name" value="CLECT"/>
    <property type="match status" value="1"/>
</dbReference>
<feature type="domain" description="C-type lectin" evidence="3">
    <location>
        <begin position="58"/>
        <end position="183"/>
    </location>
</feature>
<keyword evidence="5" id="KW-1185">Reference proteome</keyword>
<evidence type="ECO:0000256" key="1">
    <source>
        <dbReference type="ARBA" id="ARBA00023157"/>
    </source>
</evidence>
<dbReference type="Gene3D" id="3.10.100.10">
    <property type="entry name" value="Mannose-Binding Protein A, subunit A"/>
    <property type="match status" value="1"/>
</dbReference>
<dbReference type="AlphaFoldDB" id="A0AAD5KEB3"/>
<dbReference type="InterPro" id="IPR018378">
    <property type="entry name" value="C-type_lectin_CS"/>
</dbReference>
<dbReference type="InterPro" id="IPR016186">
    <property type="entry name" value="C-type_lectin-like/link_sf"/>
</dbReference>
<dbReference type="SMART" id="SM00034">
    <property type="entry name" value="CLECT"/>
    <property type="match status" value="1"/>
</dbReference>
<gene>
    <name evidence="4" type="ORF">GHT06_005219</name>
</gene>
<dbReference type="InterPro" id="IPR016187">
    <property type="entry name" value="CTDL_fold"/>
</dbReference>
<keyword evidence="1" id="KW-1015">Disulfide bond</keyword>
<dbReference type="PROSITE" id="PS00615">
    <property type="entry name" value="C_TYPE_LECTIN_1"/>
    <property type="match status" value="1"/>
</dbReference>
<dbReference type="InterPro" id="IPR051004">
    <property type="entry name" value="DC-SIGN_domain-containing"/>
</dbReference>